<organism evidence="3 4">
    <name type="scientific">Cymbomonas tetramitiformis</name>
    <dbReference type="NCBI Taxonomy" id="36881"/>
    <lineage>
        <taxon>Eukaryota</taxon>
        <taxon>Viridiplantae</taxon>
        <taxon>Chlorophyta</taxon>
        <taxon>Pyramimonadophyceae</taxon>
        <taxon>Pyramimonadales</taxon>
        <taxon>Pyramimonadaceae</taxon>
        <taxon>Cymbomonas</taxon>
    </lineage>
</organism>
<proteinExistence type="predicted"/>
<evidence type="ECO:0000313" key="3">
    <source>
        <dbReference type="EMBL" id="KAK3233593.1"/>
    </source>
</evidence>
<comment type="caution">
    <text evidence="3">The sequence shown here is derived from an EMBL/GenBank/DDBJ whole genome shotgun (WGS) entry which is preliminary data.</text>
</comment>
<dbReference type="EMBL" id="LGRX02035673">
    <property type="protein sequence ID" value="KAK3233593.1"/>
    <property type="molecule type" value="Genomic_DNA"/>
</dbReference>
<evidence type="ECO:0000313" key="4">
    <source>
        <dbReference type="Proteomes" id="UP001190700"/>
    </source>
</evidence>
<feature type="coiled-coil region" evidence="1">
    <location>
        <begin position="210"/>
        <end position="237"/>
    </location>
</feature>
<gene>
    <name evidence="3" type="ORF">CYMTET_56122</name>
</gene>
<feature type="coiled-coil region" evidence="1">
    <location>
        <begin position="281"/>
        <end position="315"/>
    </location>
</feature>
<accession>A0AAE0BBJ8</accession>
<feature type="region of interest" description="Disordered" evidence="2">
    <location>
        <begin position="1"/>
        <end position="26"/>
    </location>
</feature>
<dbReference type="Proteomes" id="UP001190700">
    <property type="component" value="Unassembled WGS sequence"/>
</dbReference>
<evidence type="ECO:0000256" key="1">
    <source>
        <dbReference type="SAM" id="Coils"/>
    </source>
</evidence>
<dbReference type="Gene3D" id="1.20.920.20">
    <property type="match status" value="1"/>
</dbReference>
<name>A0AAE0BBJ8_9CHLO</name>
<protein>
    <submittedName>
        <fullName evidence="3">Uncharacterized protein</fullName>
    </submittedName>
</protein>
<evidence type="ECO:0000256" key="2">
    <source>
        <dbReference type="SAM" id="MobiDB-lite"/>
    </source>
</evidence>
<keyword evidence="1" id="KW-0175">Coiled coil</keyword>
<keyword evidence="4" id="KW-1185">Reference proteome</keyword>
<sequence>MTLSRAAKEGESPPSATRLPALHPRSCPNRLRPISRLKFEFEKAERKEKAYAHCADIDQVQGTSYRYFFTDEDLGVRDARRMESSSLKHQFMHFDVYCSWDKGQDTFSNRQLADSMRYRSLTYSWSLFKEPPNLCEQDAAWKKFLSEKEVDIEQLAKFSQMLSPRSVHDFKPLVVLMQGIIAKLIDKEMSFFSASMNRLQDELHAADLGNMQQARHIAKLEQEVAALREHIGEKQSSAVVSQFANVVTVGKLQHRERQTRATLVLEQEEMRRRAVEESERILLMKAEQASLEETISDLQEKIEKLKTQLEYHKKETTEKLKKKDDEITTRDKAVTREKAAVQESESRLLNAQSLERNGMLPWAIYRPMVESCWAAEIMQRACHVAVPPQSTITLPSKPTYTGYLVDAPGGTVLTLPEGPNSFSSVIPAYTTLTFADGTQYEELMLPSGCRVLLTQPKSVNIPLRVPPGTRIHPPAADTKSTNILKAALGETVIFTAPSGGHSTITTQGGSVVELPIGVRSRLRLPTGCQFVFALGQKRHMQLPAGSVLTVGKENDGVLLLPPSTTMTLPPSNGENSDGTDNWHVQLPSSAIVTIPPHNEASSSSLITKSTSDTVSITVPPLTCINAPEDPDTARQGGTYCNDTGIPQTLQAAHGSVLILPDPPSSAPEQVAKRMHNLGHECIGMALGAMDPSSAAKAFNVEYLDANFVGACLRETRPEMVYPIIKRIAPERLAKVILSMTSGETGSMLVGMPLKDVGDFLDSLGFTMTDNSTIRISIMDSVRHYVEAKKLFACQLWQPQKAIAALLKLHPKIAARVLAGVSAPRAAMALCGSASAGFMKASAQLTEMANIASTAYALGIPFKHHNIKRATLLQGVASVKNDADLLEKCKELMELFTNVYGVACTLTRADPSLFKRANVWDKTLEDATKIVDGNHREGWTRLREIAIDVVATTEAIQWSRDPEAAVEAGGLGVRMDPKKMSEYQIEALSKDEVVYKNTIMVVPVLLPDGTKWGTISHVMTGHAFSHVLNDLRPPAVNVMPVALECLDLMAAALRLCVGTVLQTRREAAAHSMAMAAMLRERKNTMKAHERTEAIKKMLSGLDEIRCNAELSIRNAGMTKMLEEIKTYKKPPLPVIKTMAVLMVVLNKDGFKEHLGDNFNQLPSDNEAAMATLWKHTVNQIDLNPSSDDYFMQSLQDTCTTQGLINLSKTDEGKTRVAAAESLMRDINQETLSHSSNAAGSLYDLIHLAVQLPPLLAELSALEGKAKAKNKLAGLARLREAGNAIISTIKMERGVVGFHRNPGKYGME</sequence>
<feature type="compositionally biased region" description="Basic and acidic residues" evidence="2">
    <location>
        <begin position="1"/>
        <end position="11"/>
    </location>
</feature>
<reference evidence="3 4" key="1">
    <citation type="journal article" date="2015" name="Genome Biol. Evol.">
        <title>Comparative Genomics of a Bacterivorous Green Alga Reveals Evolutionary Causalities and Consequences of Phago-Mixotrophic Mode of Nutrition.</title>
        <authorList>
            <person name="Burns J.A."/>
            <person name="Paasch A."/>
            <person name="Narechania A."/>
            <person name="Kim E."/>
        </authorList>
    </citation>
    <scope>NUCLEOTIDE SEQUENCE [LARGE SCALE GENOMIC DNA]</scope>
    <source>
        <strain evidence="3 4">PLY_AMNH</strain>
    </source>
</reference>